<dbReference type="AlphaFoldDB" id="A0A926DFP5"/>
<keyword evidence="3" id="KW-1185">Reference proteome</keyword>
<reference evidence="2" key="1">
    <citation type="submission" date="2020-08" db="EMBL/GenBank/DDBJ databases">
        <title>Genome public.</title>
        <authorList>
            <person name="Liu C."/>
            <person name="Sun Q."/>
        </authorList>
    </citation>
    <scope>NUCLEOTIDE SEQUENCE</scope>
    <source>
        <strain evidence="2">NSJ-63</strain>
    </source>
</reference>
<dbReference type="PROSITE" id="PS51782">
    <property type="entry name" value="LYSM"/>
    <property type="match status" value="2"/>
</dbReference>
<dbReference type="RefSeq" id="WP_249279663.1">
    <property type="nucleotide sequence ID" value="NZ_JACRSS010000001.1"/>
</dbReference>
<dbReference type="InterPro" id="IPR018392">
    <property type="entry name" value="LysM"/>
</dbReference>
<accession>A0A926DFP5</accession>
<comment type="caution">
    <text evidence="2">The sequence shown here is derived from an EMBL/GenBank/DDBJ whole genome shotgun (WGS) entry which is preliminary data.</text>
</comment>
<evidence type="ECO:0000259" key="1">
    <source>
        <dbReference type="PROSITE" id="PS51782"/>
    </source>
</evidence>
<proteinExistence type="predicted"/>
<dbReference type="Pfam" id="PF01476">
    <property type="entry name" value="LysM"/>
    <property type="match status" value="3"/>
</dbReference>
<dbReference type="PANTHER" id="PTHR33734">
    <property type="entry name" value="LYSM DOMAIN-CONTAINING GPI-ANCHORED PROTEIN 2"/>
    <property type="match status" value="1"/>
</dbReference>
<dbReference type="Proteomes" id="UP000617951">
    <property type="component" value="Unassembled WGS sequence"/>
</dbReference>
<dbReference type="InterPro" id="IPR036779">
    <property type="entry name" value="LysM_dom_sf"/>
</dbReference>
<dbReference type="Gene3D" id="3.10.350.10">
    <property type="entry name" value="LysM domain"/>
    <property type="match status" value="3"/>
</dbReference>
<protein>
    <submittedName>
        <fullName evidence="2">LysM peptidoglycan-binding domain-containing protein</fullName>
    </submittedName>
</protein>
<name>A0A926DFP5_9FIRM</name>
<dbReference type="PANTHER" id="PTHR33734:SF22">
    <property type="entry name" value="MEMBRANE-BOUND LYTIC MUREIN TRANSGLYCOSYLASE D"/>
    <property type="match status" value="1"/>
</dbReference>
<gene>
    <name evidence="2" type="ORF">H8693_02575</name>
</gene>
<dbReference type="SMART" id="SM00257">
    <property type="entry name" value="LysM"/>
    <property type="match status" value="3"/>
</dbReference>
<evidence type="ECO:0000313" key="2">
    <source>
        <dbReference type="EMBL" id="MBC8537818.1"/>
    </source>
</evidence>
<sequence>MKTHVLARTETLEMLSARYGVPVCMIIRANHLGAEDRLFAGRKLQIPPVDYCWKAEETSGEGEARSGKQTYQVRPGDTVYSIAQRFHTTMNAILLENGLTRPEELRAGMRLFVPCFPEDFAVYSLTSMDTLEGVAEKFGVTVAALRGANDLPETLYPGLQLVIPGKREGI</sequence>
<feature type="domain" description="LysM" evidence="1">
    <location>
        <begin position="69"/>
        <end position="113"/>
    </location>
</feature>
<dbReference type="EMBL" id="JACRSS010000001">
    <property type="protein sequence ID" value="MBC8537818.1"/>
    <property type="molecule type" value="Genomic_DNA"/>
</dbReference>
<organism evidence="2 3">
    <name type="scientific">Guopingia tenuis</name>
    <dbReference type="NCBI Taxonomy" id="2763656"/>
    <lineage>
        <taxon>Bacteria</taxon>
        <taxon>Bacillati</taxon>
        <taxon>Bacillota</taxon>
        <taxon>Clostridia</taxon>
        <taxon>Christensenellales</taxon>
        <taxon>Christensenellaceae</taxon>
        <taxon>Guopingia</taxon>
    </lineage>
</organism>
<dbReference type="SUPFAM" id="SSF54106">
    <property type="entry name" value="LysM domain"/>
    <property type="match status" value="3"/>
</dbReference>
<dbReference type="GO" id="GO:0008932">
    <property type="term" value="F:lytic endotransglycosylase activity"/>
    <property type="evidence" value="ECO:0007669"/>
    <property type="project" value="TreeGrafter"/>
</dbReference>
<evidence type="ECO:0000313" key="3">
    <source>
        <dbReference type="Proteomes" id="UP000617951"/>
    </source>
</evidence>
<dbReference type="CDD" id="cd00118">
    <property type="entry name" value="LysM"/>
    <property type="match status" value="2"/>
</dbReference>
<feature type="domain" description="LysM" evidence="1">
    <location>
        <begin position="2"/>
        <end position="46"/>
    </location>
</feature>